<organism evidence="1">
    <name type="scientific">Anguilla anguilla</name>
    <name type="common">European freshwater eel</name>
    <name type="synonym">Muraena anguilla</name>
    <dbReference type="NCBI Taxonomy" id="7936"/>
    <lineage>
        <taxon>Eukaryota</taxon>
        <taxon>Metazoa</taxon>
        <taxon>Chordata</taxon>
        <taxon>Craniata</taxon>
        <taxon>Vertebrata</taxon>
        <taxon>Euteleostomi</taxon>
        <taxon>Actinopterygii</taxon>
        <taxon>Neopterygii</taxon>
        <taxon>Teleostei</taxon>
        <taxon>Anguilliformes</taxon>
        <taxon>Anguillidae</taxon>
        <taxon>Anguilla</taxon>
    </lineage>
</organism>
<protein>
    <submittedName>
        <fullName evidence="1">Uncharacterized protein</fullName>
    </submittedName>
</protein>
<dbReference type="AlphaFoldDB" id="A0A0E9V2M0"/>
<name>A0A0E9V2M0_ANGAN</name>
<dbReference type="EMBL" id="GBXM01036208">
    <property type="protein sequence ID" value="JAH72369.1"/>
    <property type="molecule type" value="Transcribed_RNA"/>
</dbReference>
<proteinExistence type="predicted"/>
<reference evidence="1" key="1">
    <citation type="submission" date="2014-11" db="EMBL/GenBank/DDBJ databases">
        <authorList>
            <person name="Amaro Gonzalez C."/>
        </authorList>
    </citation>
    <scope>NUCLEOTIDE SEQUENCE</scope>
</reference>
<sequence>MVVWWTHDPSIELPFCQPLNDLSSLVILLGVEPGSSVHNQWPPG</sequence>
<accession>A0A0E9V2M0</accession>
<evidence type="ECO:0000313" key="1">
    <source>
        <dbReference type="EMBL" id="JAH72369.1"/>
    </source>
</evidence>
<reference evidence="1" key="2">
    <citation type="journal article" date="2015" name="Fish Shellfish Immunol.">
        <title>Early steps in the European eel (Anguilla anguilla)-Vibrio vulnificus interaction in the gills: Role of the RtxA13 toxin.</title>
        <authorList>
            <person name="Callol A."/>
            <person name="Pajuelo D."/>
            <person name="Ebbesson L."/>
            <person name="Teles M."/>
            <person name="MacKenzie S."/>
            <person name="Amaro C."/>
        </authorList>
    </citation>
    <scope>NUCLEOTIDE SEQUENCE</scope>
</reference>